<dbReference type="HAMAP" id="MF_00972">
    <property type="entry name" value="tRNA_aden_deaminase"/>
    <property type="match status" value="1"/>
</dbReference>
<dbReference type="RefSeq" id="WP_230868330.1">
    <property type="nucleotide sequence ID" value="NZ_CP046640.1"/>
</dbReference>
<keyword evidence="3 8" id="KW-0819">tRNA processing</keyword>
<accession>A0A8A7KEL6</accession>
<dbReference type="GO" id="GO:0008270">
    <property type="term" value="F:zinc ion binding"/>
    <property type="evidence" value="ECO:0007669"/>
    <property type="project" value="UniProtKB-UniRule"/>
</dbReference>
<evidence type="ECO:0000256" key="3">
    <source>
        <dbReference type="ARBA" id="ARBA00022694"/>
    </source>
</evidence>
<dbReference type="InterPro" id="IPR016192">
    <property type="entry name" value="APOBEC/CMP_deaminase_Zn-bd"/>
</dbReference>
<dbReference type="InterPro" id="IPR028883">
    <property type="entry name" value="tRNA_aden_deaminase"/>
</dbReference>
<dbReference type="NCBIfam" id="NF008113">
    <property type="entry name" value="PRK10860.1"/>
    <property type="match status" value="1"/>
</dbReference>
<dbReference type="Gene3D" id="3.40.140.10">
    <property type="entry name" value="Cytidine Deaminase, domain 2"/>
    <property type="match status" value="1"/>
</dbReference>
<keyword evidence="5 8" id="KW-0378">Hydrolase</keyword>
<dbReference type="InterPro" id="IPR002125">
    <property type="entry name" value="CMP_dCMP_dom"/>
</dbReference>
<dbReference type="GO" id="GO:0002100">
    <property type="term" value="P:tRNA wobble adenosine to inosine editing"/>
    <property type="evidence" value="ECO:0007669"/>
    <property type="project" value="UniProtKB-UniRule"/>
</dbReference>
<evidence type="ECO:0000256" key="4">
    <source>
        <dbReference type="ARBA" id="ARBA00022723"/>
    </source>
</evidence>
<keyword evidence="6 8" id="KW-0862">Zinc</keyword>
<evidence type="ECO:0000256" key="6">
    <source>
        <dbReference type="ARBA" id="ARBA00022833"/>
    </source>
</evidence>
<comment type="catalytic activity">
    <reaction evidence="7 8">
        <text>adenosine(34) in tRNA + H2O + H(+) = inosine(34) in tRNA + NH4(+)</text>
        <dbReference type="Rhea" id="RHEA:43168"/>
        <dbReference type="Rhea" id="RHEA-COMP:10373"/>
        <dbReference type="Rhea" id="RHEA-COMP:10374"/>
        <dbReference type="ChEBI" id="CHEBI:15377"/>
        <dbReference type="ChEBI" id="CHEBI:15378"/>
        <dbReference type="ChEBI" id="CHEBI:28938"/>
        <dbReference type="ChEBI" id="CHEBI:74411"/>
        <dbReference type="ChEBI" id="CHEBI:82852"/>
        <dbReference type="EC" id="3.5.4.33"/>
    </reaction>
</comment>
<feature type="active site" description="Proton donor" evidence="8">
    <location>
        <position position="55"/>
    </location>
</feature>
<dbReference type="Proteomes" id="UP000665020">
    <property type="component" value="Chromosome"/>
</dbReference>
<dbReference type="FunFam" id="3.40.140.10:FF:000005">
    <property type="entry name" value="tRNA-specific adenosine deaminase"/>
    <property type="match status" value="1"/>
</dbReference>
<dbReference type="PANTHER" id="PTHR11079:SF202">
    <property type="entry name" value="TRNA-SPECIFIC ADENOSINE DEAMINASE"/>
    <property type="match status" value="1"/>
</dbReference>
<dbReference type="PANTHER" id="PTHR11079">
    <property type="entry name" value="CYTOSINE DEAMINASE FAMILY MEMBER"/>
    <property type="match status" value="1"/>
</dbReference>
<feature type="binding site" evidence="8">
    <location>
        <position position="53"/>
    </location>
    <ligand>
        <name>Zn(2+)</name>
        <dbReference type="ChEBI" id="CHEBI:29105"/>
        <note>catalytic</note>
    </ligand>
</feature>
<dbReference type="SUPFAM" id="SSF53927">
    <property type="entry name" value="Cytidine deaminase-like"/>
    <property type="match status" value="1"/>
</dbReference>
<comment type="cofactor">
    <cofactor evidence="8">
        <name>Zn(2+)</name>
        <dbReference type="ChEBI" id="CHEBI:29105"/>
    </cofactor>
    <text evidence="8">Binds 1 zinc ion per subunit.</text>
</comment>
<dbReference type="InterPro" id="IPR016193">
    <property type="entry name" value="Cytidine_deaminase-like"/>
</dbReference>
<reference evidence="10" key="1">
    <citation type="submission" date="2019-12" db="EMBL/GenBank/DDBJ databases">
        <authorList>
            <person name="zhang j."/>
            <person name="sun C.M."/>
        </authorList>
    </citation>
    <scope>NUCLEOTIDE SEQUENCE</scope>
    <source>
        <strain evidence="10">NS-1</strain>
    </source>
</reference>
<proteinExistence type="inferred from homology"/>
<name>A0A8A7KEL6_9FIRM</name>
<evidence type="ECO:0000313" key="10">
    <source>
        <dbReference type="EMBL" id="QTL96614.1"/>
    </source>
</evidence>
<dbReference type="KEGG" id="ifn:GM661_00810"/>
<evidence type="ECO:0000256" key="5">
    <source>
        <dbReference type="ARBA" id="ARBA00022801"/>
    </source>
</evidence>
<organism evidence="10 11">
    <name type="scientific">Iocasia fonsfrigidae</name>
    <dbReference type="NCBI Taxonomy" id="2682810"/>
    <lineage>
        <taxon>Bacteria</taxon>
        <taxon>Bacillati</taxon>
        <taxon>Bacillota</taxon>
        <taxon>Clostridia</taxon>
        <taxon>Halanaerobiales</taxon>
        <taxon>Halanaerobiaceae</taxon>
        <taxon>Iocasia</taxon>
    </lineage>
</organism>
<dbReference type="CDD" id="cd01285">
    <property type="entry name" value="nucleoside_deaminase"/>
    <property type="match status" value="1"/>
</dbReference>
<comment type="subunit">
    <text evidence="2 8">Homodimer.</text>
</comment>
<sequence length="150" mass="16541">MKKDEEYMRLAIIEAGKALEIEEVPIGAVVISKGEIIGRGYNLRENTNDPTAHAEIIALKNAAANLNSWRLDECSLYVTIEPCPMCAGAIVQARIKRLVYGAKDPKAGAAGSLYNIVRDKRLNHQVELKAGVLAEECGDLMKGFFRKLRK</sequence>
<feature type="domain" description="CMP/dCMP-type deaminase" evidence="9">
    <location>
        <begin position="2"/>
        <end position="113"/>
    </location>
</feature>
<gene>
    <name evidence="8 10" type="primary">tadA</name>
    <name evidence="10" type="ORF">GM661_00810</name>
</gene>
<dbReference type="EMBL" id="CP046640">
    <property type="protein sequence ID" value="QTL96614.1"/>
    <property type="molecule type" value="Genomic_DNA"/>
</dbReference>
<keyword evidence="11" id="KW-1185">Reference proteome</keyword>
<comment type="function">
    <text evidence="8">Catalyzes the deamination of adenosine to inosine at the wobble position 34 of tRNA(Arg2).</text>
</comment>
<dbReference type="EC" id="3.5.4.33" evidence="8"/>
<evidence type="ECO:0000259" key="9">
    <source>
        <dbReference type="PROSITE" id="PS51747"/>
    </source>
</evidence>
<evidence type="ECO:0000256" key="7">
    <source>
        <dbReference type="ARBA" id="ARBA00048045"/>
    </source>
</evidence>
<dbReference type="AlphaFoldDB" id="A0A8A7KEL6"/>
<dbReference type="Pfam" id="PF14437">
    <property type="entry name" value="MafB19-deam"/>
    <property type="match status" value="1"/>
</dbReference>
<dbReference type="GO" id="GO:0052717">
    <property type="term" value="F:tRNA-specific adenosine-34 deaminase activity"/>
    <property type="evidence" value="ECO:0007669"/>
    <property type="project" value="UniProtKB-UniRule"/>
</dbReference>
<protein>
    <recommendedName>
        <fullName evidence="8">tRNA-specific adenosine deaminase</fullName>
        <ecNumber evidence="8">3.5.4.33</ecNumber>
    </recommendedName>
</protein>
<evidence type="ECO:0000256" key="1">
    <source>
        <dbReference type="ARBA" id="ARBA00010669"/>
    </source>
</evidence>
<feature type="binding site" evidence="8">
    <location>
        <position position="83"/>
    </location>
    <ligand>
        <name>Zn(2+)</name>
        <dbReference type="ChEBI" id="CHEBI:29105"/>
        <note>catalytic</note>
    </ligand>
</feature>
<feature type="binding site" evidence="8">
    <location>
        <position position="86"/>
    </location>
    <ligand>
        <name>Zn(2+)</name>
        <dbReference type="ChEBI" id="CHEBI:29105"/>
        <note>catalytic</note>
    </ligand>
</feature>
<evidence type="ECO:0000256" key="2">
    <source>
        <dbReference type="ARBA" id="ARBA00011738"/>
    </source>
</evidence>
<dbReference type="PROSITE" id="PS51747">
    <property type="entry name" value="CYT_DCMP_DEAMINASES_2"/>
    <property type="match status" value="1"/>
</dbReference>
<dbReference type="InterPro" id="IPR058535">
    <property type="entry name" value="MafB19-deam"/>
</dbReference>
<evidence type="ECO:0000256" key="8">
    <source>
        <dbReference type="HAMAP-Rule" id="MF_00972"/>
    </source>
</evidence>
<keyword evidence="4 8" id="KW-0479">Metal-binding</keyword>
<comment type="similarity">
    <text evidence="1">Belongs to the cytidine and deoxycytidylate deaminase family. ADAT2 subfamily.</text>
</comment>
<evidence type="ECO:0000313" key="11">
    <source>
        <dbReference type="Proteomes" id="UP000665020"/>
    </source>
</evidence>
<dbReference type="PROSITE" id="PS00903">
    <property type="entry name" value="CYT_DCMP_DEAMINASES_1"/>
    <property type="match status" value="1"/>
</dbReference>